<name>A0A7S1GJJ9_CYCTE</name>
<gene>
    <name evidence="2" type="ORF">CTEN0397_LOCUS3574</name>
</gene>
<feature type="compositionally biased region" description="Polar residues" evidence="1">
    <location>
        <begin position="31"/>
        <end position="51"/>
    </location>
</feature>
<feature type="region of interest" description="Disordered" evidence="1">
    <location>
        <begin position="24"/>
        <end position="170"/>
    </location>
</feature>
<feature type="compositionally biased region" description="Low complexity" evidence="1">
    <location>
        <begin position="148"/>
        <end position="170"/>
    </location>
</feature>
<reference evidence="2" key="1">
    <citation type="submission" date="2021-01" db="EMBL/GenBank/DDBJ databases">
        <authorList>
            <person name="Corre E."/>
            <person name="Pelletier E."/>
            <person name="Niang G."/>
            <person name="Scheremetjew M."/>
            <person name="Finn R."/>
            <person name="Kale V."/>
            <person name="Holt S."/>
            <person name="Cochrane G."/>
            <person name="Meng A."/>
            <person name="Brown T."/>
            <person name="Cohen L."/>
        </authorList>
    </citation>
    <scope>NUCLEOTIDE SEQUENCE</scope>
    <source>
        <strain evidence="2">ECT3854</strain>
    </source>
</reference>
<evidence type="ECO:0000313" key="2">
    <source>
        <dbReference type="EMBL" id="CAD8932547.1"/>
    </source>
</evidence>
<feature type="compositionally biased region" description="Basic and acidic residues" evidence="1">
    <location>
        <begin position="120"/>
        <end position="134"/>
    </location>
</feature>
<dbReference type="AlphaFoldDB" id="A0A7S1GJJ9"/>
<evidence type="ECO:0000256" key="1">
    <source>
        <dbReference type="SAM" id="MobiDB-lite"/>
    </source>
</evidence>
<dbReference type="EMBL" id="HBFW01005544">
    <property type="protein sequence ID" value="CAD8932547.1"/>
    <property type="molecule type" value="Transcribed_RNA"/>
</dbReference>
<sequence length="392" mass="44475">MNMFTNSRMGKSQSERVMLMEEIQKRKKKSTMSSMFSNSRLCKSNSNSTSRDLLLEEIQKSRKTSTSTMFSPIGKLQGPRGLLMEEIQKTTRKSKKQEGTQQRRHSYGRDQRRNSSKTTQEVRRNSLGKCRDEQSPPPTSAHKSLSQRFSSFRSKTEKSSSTPSTAASTKEGPFHRFSFVRRRSHDGALKEVVDSRYLEEDEEEGGSMEDVIVTANHDADCEVSQITMQTKDFVPRMASTSFNYKDQEHLKRLSALLGDLSESDSYREKAETNALFTFQRTCTLDANKVFSTTLNAKSQGDTEETMEDLVKRLQKMGNTSSVLKFEKQDIVAIKSGTKQVVFSLTQVKGAVFNKQEFGKMTVSEMMTLSTERPIVIEITTEDLAQGETFDVF</sequence>
<protein>
    <submittedName>
        <fullName evidence="2">Uncharacterized protein</fullName>
    </submittedName>
</protein>
<proteinExistence type="predicted"/>
<organism evidence="2">
    <name type="scientific">Cyclophora tenuis</name>
    <name type="common">Marine diatom</name>
    <dbReference type="NCBI Taxonomy" id="216820"/>
    <lineage>
        <taxon>Eukaryota</taxon>
        <taxon>Sar</taxon>
        <taxon>Stramenopiles</taxon>
        <taxon>Ochrophyta</taxon>
        <taxon>Bacillariophyta</taxon>
        <taxon>Fragilariophyceae</taxon>
        <taxon>Fragilariophycidae</taxon>
        <taxon>Cyclophorales</taxon>
        <taxon>Cyclophoraceae</taxon>
        <taxon>Cyclophora</taxon>
    </lineage>
</organism>
<accession>A0A7S1GJJ9</accession>